<gene>
    <name evidence="2" type="ORF">BWK73_23100</name>
</gene>
<evidence type="ECO:0000313" key="3">
    <source>
        <dbReference type="Proteomes" id="UP000192491"/>
    </source>
</evidence>
<dbReference type="AlphaFoldDB" id="A0A1Y1QMJ4"/>
<proteinExistence type="predicted"/>
<dbReference type="EMBL" id="MTEJ01000146">
    <property type="protein sequence ID" value="OQX09328.1"/>
    <property type="molecule type" value="Genomic_DNA"/>
</dbReference>
<accession>A0A1Y1QMJ4</accession>
<dbReference type="Proteomes" id="UP000192491">
    <property type="component" value="Unassembled WGS sequence"/>
</dbReference>
<feature type="signal peptide" evidence="1">
    <location>
        <begin position="1"/>
        <end position="26"/>
    </location>
</feature>
<comment type="caution">
    <text evidence="2">The sequence shown here is derived from an EMBL/GenBank/DDBJ whole genome shotgun (WGS) entry which is preliminary data.</text>
</comment>
<keyword evidence="1" id="KW-0732">Signal</keyword>
<name>A0A1Y1QMJ4_9GAMM</name>
<reference evidence="2 3" key="1">
    <citation type="submission" date="2017-01" db="EMBL/GenBank/DDBJ databases">
        <title>Novel large sulfur bacteria in the metagenomes of groundwater-fed chemosynthetic microbial mats in the Lake Huron basin.</title>
        <authorList>
            <person name="Sharrar A.M."/>
            <person name="Flood B.E."/>
            <person name="Bailey J.V."/>
            <person name="Jones D.S."/>
            <person name="Biddanda B."/>
            <person name="Ruberg S.A."/>
            <person name="Marcus D.N."/>
            <person name="Dick G.J."/>
        </authorList>
    </citation>
    <scope>NUCLEOTIDE SEQUENCE [LARGE SCALE GENOMIC DNA]</scope>
    <source>
        <strain evidence="2">A8</strain>
    </source>
</reference>
<evidence type="ECO:0000256" key="1">
    <source>
        <dbReference type="SAM" id="SignalP"/>
    </source>
</evidence>
<evidence type="ECO:0000313" key="2">
    <source>
        <dbReference type="EMBL" id="OQX09328.1"/>
    </source>
</evidence>
<protein>
    <submittedName>
        <fullName evidence="2">Uncharacterized protein</fullName>
    </submittedName>
</protein>
<organism evidence="2 3">
    <name type="scientific">Thiothrix lacustris</name>
    <dbReference type="NCBI Taxonomy" id="525917"/>
    <lineage>
        <taxon>Bacteria</taxon>
        <taxon>Pseudomonadati</taxon>
        <taxon>Pseudomonadota</taxon>
        <taxon>Gammaproteobacteria</taxon>
        <taxon>Thiotrichales</taxon>
        <taxon>Thiotrichaceae</taxon>
        <taxon>Thiothrix</taxon>
    </lineage>
</organism>
<feature type="chain" id="PRO_5012463196" evidence="1">
    <location>
        <begin position="27"/>
        <end position="105"/>
    </location>
</feature>
<sequence length="105" mass="11366">MDIRKTHLWVLASCFSISLLSAPAYSSGSVNLAATLRDAPAFTPVAWEVFRLDNNSSAGRATTHSVNMELTPGNYRAVARYGDVVRDRMFTVGSTGQVNVVIAMD</sequence>